<feature type="domain" description="Protein kinase" evidence="18">
    <location>
        <begin position="125"/>
        <end position="382"/>
    </location>
</feature>
<evidence type="ECO:0000256" key="11">
    <source>
        <dbReference type="ARBA" id="ARBA00022842"/>
    </source>
</evidence>
<evidence type="ECO:0000256" key="16">
    <source>
        <dbReference type="PROSITE-ProRule" id="PRU10141"/>
    </source>
</evidence>
<dbReference type="Pfam" id="PF22931">
    <property type="entry name" value="SAM_TNK"/>
    <property type="match status" value="1"/>
</dbReference>
<keyword evidence="10 16" id="KW-0067">ATP-binding</keyword>
<dbReference type="GO" id="GO:0005524">
    <property type="term" value="F:ATP binding"/>
    <property type="evidence" value="ECO:0007669"/>
    <property type="project" value="UniProtKB-UniRule"/>
</dbReference>
<keyword evidence="8 16" id="KW-0547">Nucleotide-binding</keyword>
<dbReference type="InterPro" id="IPR049587">
    <property type="entry name" value="TNK-like_SAM"/>
</dbReference>
<dbReference type="Pfam" id="PF09027">
    <property type="entry name" value="GTPase_binding"/>
    <property type="match status" value="1"/>
</dbReference>
<evidence type="ECO:0008006" key="22">
    <source>
        <dbReference type="Google" id="ProtNLM"/>
    </source>
</evidence>
<keyword evidence="3" id="KW-0728">SH3 domain</keyword>
<dbReference type="InterPro" id="IPR015116">
    <property type="entry name" value="Cdc42-bd-like"/>
</dbReference>
<evidence type="ECO:0000256" key="7">
    <source>
        <dbReference type="ARBA" id="ARBA00022723"/>
    </source>
</evidence>
<accession>A0A9N9WIV5</accession>
<comment type="subcellular location">
    <subcellularLocation>
        <location evidence="2">Cytoplasmic vesicle</location>
        <location evidence="2">Clathrin-coated vesicle</location>
    </subcellularLocation>
</comment>
<dbReference type="InterPro" id="IPR008266">
    <property type="entry name" value="Tyr_kinase_AS"/>
</dbReference>
<comment type="cofactor">
    <cofactor evidence="1">
        <name>Mg(2+)</name>
        <dbReference type="ChEBI" id="CHEBI:18420"/>
    </cofactor>
</comment>
<keyword evidence="5" id="KW-0723">Serine/threonine-protein kinase</keyword>
<dbReference type="CDD" id="cd09539">
    <property type="entry name" value="SAM_TNK-like"/>
    <property type="match status" value="1"/>
</dbReference>
<comment type="similarity">
    <text evidence="15">Belongs to the protein kinase superfamily. Tyr protein kinase family.</text>
</comment>
<reference evidence="20" key="1">
    <citation type="submission" date="2022-01" db="EMBL/GenBank/DDBJ databases">
        <authorList>
            <person name="King R."/>
        </authorList>
    </citation>
    <scope>NUCLEOTIDE SEQUENCE</scope>
</reference>
<dbReference type="InterPro" id="IPR055175">
    <property type="entry name" value="ACK/TNK-like_SAM"/>
</dbReference>
<dbReference type="PROSITE" id="PS50030">
    <property type="entry name" value="UBA"/>
    <property type="match status" value="1"/>
</dbReference>
<keyword evidence="6" id="KW-0808">Transferase</keyword>
<evidence type="ECO:0000256" key="8">
    <source>
        <dbReference type="ARBA" id="ARBA00022741"/>
    </source>
</evidence>
<evidence type="ECO:0000313" key="21">
    <source>
        <dbReference type="Proteomes" id="UP001153620"/>
    </source>
</evidence>
<dbReference type="SUPFAM" id="SSF56112">
    <property type="entry name" value="Protein kinase-like (PK-like)"/>
    <property type="match status" value="1"/>
</dbReference>
<dbReference type="InterPro" id="IPR015940">
    <property type="entry name" value="UBA"/>
</dbReference>
<dbReference type="SMART" id="SM00219">
    <property type="entry name" value="TyrKc"/>
    <property type="match status" value="1"/>
</dbReference>
<dbReference type="GO" id="GO:0046872">
    <property type="term" value="F:metal ion binding"/>
    <property type="evidence" value="ECO:0007669"/>
    <property type="project" value="UniProtKB-KW"/>
</dbReference>
<dbReference type="CDD" id="cd05040">
    <property type="entry name" value="PTKc_Ack_like"/>
    <property type="match status" value="1"/>
</dbReference>
<dbReference type="InterPro" id="IPR020635">
    <property type="entry name" value="Tyr_kinase_cat_dom"/>
</dbReference>
<evidence type="ECO:0000313" key="20">
    <source>
        <dbReference type="EMBL" id="CAG9797052.1"/>
    </source>
</evidence>
<keyword evidence="9" id="KW-0418">Kinase</keyword>
<dbReference type="InterPro" id="IPR001245">
    <property type="entry name" value="Ser-Thr/Tyr_kinase_cat_dom"/>
</dbReference>
<keyword evidence="12" id="KW-0829">Tyrosine-protein kinase</keyword>
<dbReference type="PROSITE" id="PS00107">
    <property type="entry name" value="PROTEIN_KINASE_ATP"/>
    <property type="match status" value="1"/>
</dbReference>
<evidence type="ECO:0000256" key="17">
    <source>
        <dbReference type="SAM" id="MobiDB-lite"/>
    </source>
</evidence>
<dbReference type="Proteomes" id="UP001153620">
    <property type="component" value="Chromosome 1"/>
</dbReference>
<dbReference type="InterPro" id="IPR037085">
    <property type="entry name" value="Cdc42-bd-like_dom_sf"/>
</dbReference>
<dbReference type="GO" id="GO:0004674">
    <property type="term" value="F:protein serine/threonine kinase activity"/>
    <property type="evidence" value="ECO:0007669"/>
    <property type="project" value="UniProtKB-KW"/>
</dbReference>
<sequence>MATNIPDPNDTQWLLDLLTECQLESFYTQIKDELQITRLAHFDYVHSDDLAKIGLSKPRIRQLVDHVKKKRAQQWRKNILSKLIGGGKQINHQTSSKKSSAESAETVTKNTSSQALTCLIHEKDITLSIKLGDGSFGVVKRGEWNSLNGIIPVAVKVLKADTLSPHVFEEFFKEVQAMHTLDHPNLIRLFGVVLSQPMMMVTELAESGSLLDFLRKQCKCISLSLIWNFTVQIATGMAYLESKRFLHRDLACRNVLIAKGNKIKIADFGLMRALPQQDEVYVMTEPKKVPFPWCAPESLRYRQFSHASDTWMFAVTIWECYTFGEDPWIGLNGSQILKKIDREGERLHHPDACPPDVYQLMLQCWDKTPTERPTFAAIKEFLVGQAPQLVKATSTYCVEGRLKIEQNDTIAIIDGRPELKFLKGQNQRTFEIGTFPRNILEVLRFNRHGTLNTISRPVHGTLQHVAHGSTIGQCWGSPSFIDSTYNGTVQMRQKSADQVSKNSRQQKAVSEHFAKEKKTTANKQFSYNKLVNEQRMQNEQQAMQNTITNRPKPARPPAPHIQQTEGILIDLSPEEIRSMNINLQSQSNAMLTQTGCLLDDPIDVPTDGMEEQLQNIQRIPPPYPMPPQYPNNTTNVINDPFDTTHITPVENLYANSSVPFTMVEPIYNNNPNQYAITGALTTVTNTMSSSSHDPLNELLSASLASLSIASTCNQNENINGQPVTPKRVEKQMLSEQLQGAKENTQVRVNLEQVMNMQVPMTTRNYDFTPYSQMSVLQTNQNVSNGNYSNSYVSQTMNDDRSVIYDSNIYNSVAGDSVYSENFYDAVQSQTPSAIYDTTASIYGTNINQQQAIYDEVAAYEEIGAWRPQTAVLRPAPAPPTSSSPMLSQQQINRRLEKINQQYGRVAELMNKLSMDNMTEDEATEALESTNWNQDLATRHFKIERLSKLGVASREKCEETLIKTGWSLQVAASVLLES</sequence>
<evidence type="ECO:0000259" key="19">
    <source>
        <dbReference type="PROSITE" id="PS50030"/>
    </source>
</evidence>
<evidence type="ECO:0000256" key="6">
    <source>
        <dbReference type="ARBA" id="ARBA00022679"/>
    </source>
</evidence>
<dbReference type="Gene3D" id="3.30.200.20">
    <property type="entry name" value="Phosphorylase Kinase, domain 1"/>
    <property type="match status" value="1"/>
</dbReference>
<dbReference type="Pfam" id="PF07714">
    <property type="entry name" value="PK_Tyr_Ser-Thr"/>
    <property type="match status" value="1"/>
</dbReference>
<dbReference type="OrthoDB" id="635774at2759"/>
<dbReference type="Gene3D" id="4.10.680.10">
    <property type="entry name" value="Cdc42-like binding domain"/>
    <property type="match status" value="1"/>
</dbReference>
<proteinExistence type="inferred from homology"/>
<dbReference type="GO" id="GO:0004713">
    <property type="term" value="F:protein tyrosine kinase activity"/>
    <property type="evidence" value="ECO:0007669"/>
    <property type="project" value="UniProtKB-KW"/>
</dbReference>
<keyword evidence="4" id="KW-0963">Cytoplasm</keyword>
<evidence type="ECO:0000256" key="9">
    <source>
        <dbReference type="ARBA" id="ARBA00022777"/>
    </source>
</evidence>
<reference evidence="20" key="2">
    <citation type="submission" date="2022-10" db="EMBL/GenBank/DDBJ databases">
        <authorList>
            <consortium name="ENA_rothamsted_submissions"/>
            <consortium name="culmorum"/>
            <person name="King R."/>
        </authorList>
    </citation>
    <scope>NUCLEOTIDE SEQUENCE</scope>
</reference>
<dbReference type="PANTHER" id="PTHR24418">
    <property type="entry name" value="TYROSINE-PROTEIN KINASE"/>
    <property type="match status" value="1"/>
</dbReference>
<evidence type="ECO:0000256" key="14">
    <source>
        <dbReference type="ARBA" id="ARBA00047899"/>
    </source>
</evidence>
<feature type="binding site" evidence="16">
    <location>
        <position position="156"/>
    </location>
    <ligand>
        <name>ATP</name>
        <dbReference type="ChEBI" id="CHEBI:30616"/>
    </ligand>
</feature>
<name>A0A9N9WIV5_9DIPT</name>
<dbReference type="FunFam" id="3.30.200.20:FF:000107">
    <property type="entry name" value="Putative activated CDC42 kinase 1"/>
    <property type="match status" value="1"/>
</dbReference>
<dbReference type="PROSITE" id="PS50011">
    <property type="entry name" value="PROTEIN_KINASE_DOM"/>
    <property type="match status" value="1"/>
</dbReference>
<evidence type="ECO:0000256" key="13">
    <source>
        <dbReference type="ARBA" id="ARBA00023329"/>
    </source>
</evidence>
<feature type="region of interest" description="Disordered" evidence="17">
    <location>
        <begin position="88"/>
        <end position="107"/>
    </location>
</feature>
<keyword evidence="7" id="KW-0479">Metal-binding</keyword>
<evidence type="ECO:0000256" key="5">
    <source>
        <dbReference type="ARBA" id="ARBA00022527"/>
    </source>
</evidence>
<gene>
    <name evidence="20" type="ORF">CHIRRI_LOCUS53</name>
</gene>
<dbReference type="GO" id="GO:0030136">
    <property type="term" value="C:clathrin-coated vesicle"/>
    <property type="evidence" value="ECO:0007669"/>
    <property type="project" value="UniProtKB-SubCell"/>
</dbReference>
<dbReference type="InterPro" id="IPR000719">
    <property type="entry name" value="Prot_kinase_dom"/>
</dbReference>
<protein>
    <recommendedName>
        <fullName evidence="22">Non-specific protein-tyrosine kinase</fullName>
    </recommendedName>
</protein>
<dbReference type="InterPro" id="IPR050198">
    <property type="entry name" value="Non-receptor_tyrosine_kinases"/>
</dbReference>
<dbReference type="PROSITE" id="PS00109">
    <property type="entry name" value="PROTEIN_KINASE_TYR"/>
    <property type="match status" value="1"/>
</dbReference>
<dbReference type="AlphaFoldDB" id="A0A9N9WIV5"/>
<evidence type="ECO:0000256" key="3">
    <source>
        <dbReference type="ARBA" id="ARBA00022443"/>
    </source>
</evidence>
<dbReference type="InterPro" id="IPR017441">
    <property type="entry name" value="Protein_kinase_ATP_BS"/>
</dbReference>
<dbReference type="FunFam" id="1.10.510.10:FF:000080">
    <property type="entry name" value="Putative activated CDC42 kinase 1"/>
    <property type="match status" value="1"/>
</dbReference>
<keyword evidence="13" id="KW-0968">Cytoplasmic vesicle</keyword>
<dbReference type="GO" id="GO:0002009">
    <property type="term" value="P:morphogenesis of an epithelium"/>
    <property type="evidence" value="ECO:0007669"/>
    <property type="project" value="UniProtKB-ARBA"/>
</dbReference>
<evidence type="ECO:0000259" key="18">
    <source>
        <dbReference type="PROSITE" id="PS50011"/>
    </source>
</evidence>
<dbReference type="Gene3D" id="1.10.510.10">
    <property type="entry name" value="Transferase(Phosphotransferase) domain 1"/>
    <property type="match status" value="1"/>
</dbReference>
<comment type="catalytic activity">
    <reaction evidence="14">
        <text>L-threonyl-[protein] + ATP = O-phospho-L-threonyl-[protein] + ADP + H(+)</text>
        <dbReference type="Rhea" id="RHEA:46608"/>
        <dbReference type="Rhea" id="RHEA-COMP:11060"/>
        <dbReference type="Rhea" id="RHEA-COMP:11605"/>
        <dbReference type="ChEBI" id="CHEBI:15378"/>
        <dbReference type="ChEBI" id="CHEBI:30013"/>
        <dbReference type="ChEBI" id="CHEBI:30616"/>
        <dbReference type="ChEBI" id="CHEBI:61977"/>
        <dbReference type="ChEBI" id="CHEBI:456216"/>
        <dbReference type="EC" id="2.7.11.1"/>
    </reaction>
</comment>
<dbReference type="EMBL" id="OU895877">
    <property type="protein sequence ID" value="CAG9797052.1"/>
    <property type="molecule type" value="Genomic_DNA"/>
</dbReference>
<evidence type="ECO:0000256" key="2">
    <source>
        <dbReference type="ARBA" id="ARBA00004132"/>
    </source>
</evidence>
<evidence type="ECO:0000256" key="15">
    <source>
        <dbReference type="ARBA" id="ARBA00060742"/>
    </source>
</evidence>
<organism evidence="20 21">
    <name type="scientific">Chironomus riparius</name>
    <dbReference type="NCBI Taxonomy" id="315576"/>
    <lineage>
        <taxon>Eukaryota</taxon>
        <taxon>Metazoa</taxon>
        <taxon>Ecdysozoa</taxon>
        <taxon>Arthropoda</taxon>
        <taxon>Hexapoda</taxon>
        <taxon>Insecta</taxon>
        <taxon>Pterygota</taxon>
        <taxon>Neoptera</taxon>
        <taxon>Endopterygota</taxon>
        <taxon>Diptera</taxon>
        <taxon>Nematocera</taxon>
        <taxon>Chironomoidea</taxon>
        <taxon>Chironomidae</taxon>
        <taxon>Chironominae</taxon>
        <taxon>Chironomus</taxon>
    </lineage>
</organism>
<dbReference type="InterPro" id="IPR011009">
    <property type="entry name" value="Kinase-like_dom_sf"/>
</dbReference>
<evidence type="ECO:0000256" key="1">
    <source>
        <dbReference type="ARBA" id="ARBA00001946"/>
    </source>
</evidence>
<evidence type="ECO:0000256" key="4">
    <source>
        <dbReference type="ARBA" id="ARBA00022490"/>
    </source>
</evidence>
<evidence type="ECO:0000256" key="12">
    <source>
        <dbReference type="ARBA" id="ARBA00023137"/>
    </source>
</evidence>
<feature type="compositionally biased region" description="Low complexity" evidence="17">
    <location>
        <begin position="94"/>
        <end position="106"/>
    </location>
</feature>
<keyword evidence="21" id="KW-1185">Reference proteome</keyword>
<evidence type="ECO:0000256" key="10">
    <source>
        <dbReference type="ARBA" id="ARBA00022840"/>
    </source>
</evidence>
<feature type="domain" description="UBA" evidence="19">
    <location>
        <begin position="934"/>
        <end position="977"/>
    </location>
</feature>
<dbReference type="PRINTS" id="PR00109">
    <property type="entry name" value="TYRKINASE"/>
</dbReference>
<keyword evidence="11" id="KW-0460">Magnesium</keyword>